<name>A0A2P2P803_RHIMU</name>
<dbReference type="EMBL" id="GGEC01070401">
    <property type="protein sequence ID" value="MBX50885.1"/>
    <property type="molecule type" value="Transcribed_RNA"/>
</dbReference>
<accession>A0A2P2P803</accession>
<reference evidence="1" key="1">
    <citation type="submission" date="2018-02" db="EMBL/GenBank/DDBJ databases">
        <title>Rhizophora mucronata_Transcriptome.</title>
        <authorList>
            <person name="Meera S.P."/>
            <person name="Sreeshan A."/>
            <person name="Augustine A."/>
        </authorList>
    </citation>
    <scope>NUCLEOTIDE SEQUENCE</scope>
    <source>
        <tissue evidence="1">Leaf</tissue>
    </source>
</reference>
<protein>
    <submittedName>
        <fullName evidence="1">Uncharacterized protein</fullName>
    </submittedName>
</protein>
<evidence type="ECO:0000313" key="1">
    <source>
        <dbReference type="EMBL" id="MBX50885.1"/>
    </source>
</evidence>
<organism evidence="1">
    <name type="scientific">Rhizophora mucronata</name>
    <name type="common">Asiatic mangrove</name>
    <dbReference type="NCBI Taxonomy" id="61149"/>
    <lineage>
        <taxon>Eukaryota</taxon>
        <taxon>Viridiplantae</taxon>
        <taxon>Streptophyta</taxon>
        <taxon>Embryophyta</taxon>
        <taxon>Tracheophyta</taxon>
        <taxon>Spermatophyta</taxon>
        <taxon>Magnoliopsida</taxon>
        <taxon>eudicotyledons</taxon>
        <taxon>Gunneridae</taxon>
        <taxon>Pentapetalae</taxon>
        <taxon>rosids</taxon>
        <taxon>fabids</taxon>
        <taxon>Malpighiales</taxon>
        <taxon>Rhizophoraceae</taxon>
        <taxon>Rhizophora</taxon>
    </lineage>
</organism>
<proteinExistence type="predicted"/>
<sequence length="60" mass="6863">MCANVTLDVFRIEEDFGRAKARTNGKLYFSLAEQQLVSFFHSVLYILPPYTNGTFSNLID</sequence>
<dbReference type="AlphaFoldDB" id="A0A2P2P803"/>